<evidence type="ECO:0000313" key="4">
    <source>
        <dbReference type="Proteomes" id="UP000576209"/>
    </source>
</evidence>
<evidence type="ECO:0000256" key="1">
    <source>
        <dbReference type="HAMAP-Rule" id="MF_00991"/>
    </source>
</evidence>
<comment type="catalytic activity">
    <reaction evidence="1">
        <text>futalosine + H2O = dehypoxanthine futalosine + hypoxanthine</text>
        <dbReference type="Rhea" id="RHEA:25904"/>
        <dbReference type="ChEBI" id="CHEBI:15377"/>
        <dbReference type="ChEBI" id="CHEBI:17368"/>
        <dbReference type="ChEBI" id="CHEBI:58863"/>
        <dbReference type="ChEBI" id="CHEBI:58864"/>
        <dbReference type="EC" id="3.2.2.26"/>
    </reaction>
</comment>
<dbReference type="RefSeq" id="WP_183494069.1">
    <property type="nucleotide sequence ID" value="NZ_JACIFF010000001.1"/>
</dbReference>
<dbReference type="GO" id="GO:0019284">
    <property type="term" value="P:L-methionine salvage from S-adenosylmethionine"/>
    <property type="evidence" value="ECO:0007669"/>
    <property type="project" value="TreeGrafter"/>
</dbReference>
<dbReference type="PANTHER" id="PTHR46832:SF2">
    <property type="entry name" value="FUTALOSINE HYDROLASE"/>
    <property type="match status" value="1"/>
</dbReference>
<dbReference type="GO" id="GO:0008782">
    <property type="term" value="F:adenosylhomocysteine nucleosidase activity"/>
    <property type="evidence" value="ECO:0007669"/>
    <property type="project" value="TreeGrafter"/>
</dbReference>
<organism evidence="3 4">
    <name type="scientific">Neolewinella aquimaris</name>
    <dbReference type="NCBI Taxonomy" id="1835722"/>
    <lineage>
        <taxon>Bacteria</taxon>
        <taxon>Pseudomonadati</taxon>
        <taxon>Bacteroidota</taxon>
        <taxon>Saprospiria</taxon>
        <taxon>Saprospirales</taxon>
        <taxon>Lewinellaceae</taxon>
        <taxon>Neolewinella</taxon>
    </lineage>
</organism>
<comment type="caution">
    <text evidence="3">The sequence shown here is derived from an EMBL/GenBank/DDBJ whole genome shotgun (WGS) entry which is preliminary data.</text>
</comment>
<dbReference type="InterPro" id="IPR000845">
    <property type="entry name" value="Nucleoside_phosphorylase_d"/>
</dbReference>
<sequence length="226" mass="24164">MRILLLAATPPEVLPTVQWLRQRSTGSRENVLSFPRCEVAVAFGGIGSMTTAFTLGQIFRPDAPVNLAIQAGVGGALDRSLQLGQVVNVVSDRTMDLGAEDRDGALLQPAAFGFPPAHPFREDGVLIPAGPSAILPYPTVAGGTVNRTTGSATSLQRIKTDFPDVQVESMEGAAFFYACISCEVAALQLRSISNYVEPRNRDAWNMPLAIANLNEAVQRVLAPFIQ</sequence>
<dbReference type="AlphaFoldDB" id="A0A840DXX3"/>
<comment type="function">
    <text evidence="1">Catalyzes the hydrolysis of futalosine (FL) to dehypoxanthine futalosine (DHFL) and hypoxanthine, a step in the biosynthesis of menaquinone (MK, vitamin K2).</text>
</comment>
<keyword evidence="1" id="KW-0474">Menaquinone biosynthesis</keyword>
<dbReference type="SUPFAM" id="SSF53167">
    <property type="entry name" value="Purine and uridine phosphorylases"/>
    <property type="match status" value="1"/>
</dbReference>
<dbReference type="HAMAP" id="MF_00991">
    <property type="entry name" value="MqnB"/>
    <property type="match status" value="1"/>
</dbReference>
<dbReference type="InterPro" id="IPR035994">
    <property type="entry name" value="Nucleoside_phosphorylase_sf"/>
</dbReference>
<keyword evidence="1 3" id="KW-0378">Hydrolase</keyword>
<dbReference type="Pfam" id="PF01048">
    <property type="entry name" value="PNP_UDP_1"/>
    <property type="match status" value="1"/>
</dbReference>
<dbReference type="GO" id="GO:0005829">
    <property type="term" value="C:cytosol"/>
    <property type="evidence" value="ECO:0007669"/>
    <property type="project" value="TreeGrafter"/>
</dbReference>
<dbReference type="GO" id="GO:0008930">
    <property type="term" value="F:methylthioadenosine nucleosidase activity"/>
    <property type="evidence" value="ECO:0007669"/>
    <property type="project" value="TreeGrafter"/>
</dbReference>
<dbReference type="PANTHER" id="PTHR46832">
    <property type="entry name" value="5'-METHYLTHIOADENOSINE/S-ADENOSYLHOMOCYSTEINE NUCLEOSIDASE"/>
    <property type="match status" value="1"/>
</dbReference>
<evidence type="ECO:0000313" key="3">
    <source>
        <dbReference type="EMBL" id="MBB4077831.1"/>
    </source>
</evidence>
<dbReference type="EC" id="3.2.2.26" evidence="1"/>
<gene>
    <name evidence="1" type="primary">mqnB</name>
    <name evidence="3" type="ORF">GGR28_000432</name>
</gene>
<dbReference type="Gene3D" id="3.40.50.1580">
    <property type="entry name" value="Nucleoside phosphorylase domain"/>
    <property type="match status" value="1"/>
</dbReference>
<dbReference type="GO" id="GO:0009234">
    <property type="term" value="P:menaquinone biosynthetic process"/>
    <property type="evidence" value="ECO:0007669"/>
    <property type="project" value="UniProtKB-UniRule"/>
</dbReference>
<dbReference type="InterPro" id="IPR019963">
    <property type="entry name" value="FL_hydrolase_MqnB"/>
</dbReference>
<dbReference type="Proteomes" id="UP000576209">
    <property type="component" value="Unassembled WGS sequence"/>
</dbReference>
<comment type="similarity">
    <text evidence="1">Belongs to the PNP/UDP phosphorylase family. Futalosine hydrolase subfamily.</text>
</comment>
<feature type="domain" description="Nucleoside phosphorylase" evidence="2">
    <location>
        <begin position="2"/>
        <end position="221"/>
    </location>
</feature>
<name>A0A840DXX3_9BACT</name>
<dbReference type="UniPathway" id="UPA00079"/>
<keyword evidence="3" id="KW-0326">Glycosidase</keyword>
<comment type="pathway">
    <text evidence="1">Quinol/quinone metabolism; menaquinone biosynthesis.</text>
</comment>
<dbReference type="EMBL" id="JACIFF010000001">
    <property type="protein sequence ID" value="MBB4077831.1"/>
    <property type="molecule type" value="Genomic_DNA"/>
</dbReference>
<keyword evidence="4" id="KW-1185">Reference proteome</keyword>
<accession>A0A840DXX3</accession>
<protein>
    <recommendedName>
        <fullName evidence="1">Futalosine hydrolase</fullName>
        <shortName evidence="1">FL hydrolase</shortName>
        <ecNumber evidence="1">3.2.2.26</ecNumber>
    </recommendedName>
    <alternativeName>
        <fullName evidence="1">Futalosine nucleosidase</fullName>
    </alternativeName>
    <alternativeName>
        <fullName evidence="1">Menaquinone biosynthetic enzyme MqnB</fullName>
    </alternativeName>
</protein>
<evidence type="ECO:0000259" key="2">
    <source>
        <dbReference type="Pfam" id="PF01048"/>
    </source>
</evidence>
<reference evidence="3 4" key="1">
    <citation type="submission" date="2020-08" db="EMBL/GenBank/DDBJ databases">
        <title>Genomic Encyclopedia of Type Strains, Phase IV (KMG-IV): sequencing the most valuable type-strain genomes for metagenomic binning, comparative biology and taxonomic classification.</title>
        <authorList>
            <person name="Goeker M."/>
        </authorList>
    </citation>
    <scope>NUCLEOTIDE SEQUENCE [LARGE SCALE GENOMIC DNA]</scope>
    <source>
        <strain evidence="3 4">DSM 105137</strain>
    </source>
</reference>
<dbReference type="GO" id="GO:0009116">
    <property type="term" value="P:nucleoside metabolic process"/>
    <property type="evidence" value="ECO:0007669"/>
    <property type="project" value="InterPro"/>
</dbReference>
<proteinExistence type="inferred from homology"/>